<reference evidence="7 8" key="1">
    <citation type="journal article" date="2016" name="Nat. Commun.">
        <title>Thousands of microbial genomes shed light on interconnected biogeochemical processes in an aquifer system.</title>
        <authorList>
            <person name="Anantharaman K."/>
            <person name="Brown C.T."/>
            <person name="Hug L.A."/>
            <person name="Sharon I."/>
            <person name="Castelle C.J."/>
            <person name="Probst A.J."/>
            <person name="Thomas B.C."/>
            <person name="Singh A."/>
            <person name="Wilkins M.J."/>
            <person name="Karaoz U."/>
            <person name="Brodie E.L."/>
            <person name="Williams K.H."/>
            <person name="Hubbard S.S."/>
            <person name="Banfield J.F."/>
        </authorList>
    </citation>
    <scope>NUCLEOTIDE SEQUENCE [LARGE SCALE GENOMIC DNA]</scope>
</reference>
<proteinExistence type="inferred from homology"/>
<accession>A0A1F4Q333</accession>
<dbReference type="Pfam" id="PF00348">
    <property type="entry name" value="polyprenyl_synt"/>
    <property type="match status" value="1"/>
</dbReference>
<keyword evidence="5" id="KW-0460">Magnesium</keyword>
<dbReference type="Gene3D" id="1.10.600.10">
    <property type="entry name" value="Farnesyl Diphosphate Synthase"/>
    <property type="match status" value="1"/>
</dbReference>
<dbReference type="PANTHER" id="PTHR12001:SF69">
    <property type="entry name" value="ALL TRANS-POLYPRENYL-DIPHOSPHATE SYNTHASE PDSS1"/>
    <property type="match status" value="1"/>
</dbReference>
<comment type="caution">
    <text evidence="7">The sequence shown here is derived from an EMBL/GenBank/DDBJ whole genome shotgun (WGS) entry which is preliminary data.</text>
</comment>
<comment type="cofactor">
    <cofactor evidence="1">
        <name>Mg(2+)</name>
        <dbReference type="ChEBI" id="CHEBI:18420"/>
    </cofactor>
</comment>
<keyword evidence="3 6" id="KW-0808">Transferase</keyword>
<evidence type="ECO:0000256" key="1">
    <source>
        <dbReference type="ARBA" id="ARBA00001946"/>
    </source>
</evidence>
<dbReference type="Proteomes" id="UP000178724">
    <property type="component" value="Unassembled WGS sequence"/>
</dbReference>
<evidence type="ECO:0000256" key="6">
    <source>
        <dbReference type="RuleBase" id="RU004466"/>
    </source>
</evidence>
<evidence type="ECO:0000256" key="4">
    <source>
        <dbReference type="ARBA" id="ARBA00022723"/>
    </source>
</evidence>
<dbReference type="SFLD" id="SFLDS00005">
    <property type="entry name" value="Isoprenoid_Synthase_Type_I"/>
    <property type="match status" value="1"/>
</dbReference>
<protein>
    <recommendedName>
        <fullName evidence="9">Polyprenyl synthetase</fullName>
    </recommendedName>
</protein>
<dbReference type="InterPro" id="IPR000092">
    <property type="entry name" value="Polyprenyl_synt"/>
</dbReference>
<dbReference type="AlphaFoldDB" id="A0A1F4Q333"/>
<dbReference type="GO" id="GO:0046872">
    <property type="term" value="F:metal ion binding"/>
    <property type="evidence" value="ECO:0007669"/>
    <property type="project" value="UniProtKB-KW"/>
</dbReference>
<dbReference type="SUPFAM" id="SSF48576">
    <property type="entry name" value="Terpenoid synthases"/>
    <property type="match status" value="1"/>
</dbReference>
<dbReference type="InterPro" id="IPR033749">
    <property type="entry name" value="Polyprenyl_synt_CS"/>
</dbReference>
<organism evidence="7 8">
    <name type="scientific">candidate division WOR-1 bacterium RIFCSPHIGHO2_01_FULL_53_15</name>
    <dbReference type="NCBI Taxonomy" id="1802564"/>
    <lineage>
        <taxon>Bacteria</taxon>
        <taxon>Bacillati</taxon>
        <taxon>Saganbacteria</taxon>
    </lineage>
</organism>
<dbReference type="InterPro" id="IPR008949">
    <property type="entry name" value="Isoprenoid_synthase_dom_sf"/>
</dbReference>
<sequence length="266" mass="28792">MGLTDIYRPIAGELGAVKENLRGAARSENGFVRRLADDLLSSPGKLLRPALVLFAARVGGKNKRSAVELASAIELLHLATLVQDDAIDKAELRRGKRSIQKRWGEAAAVLFGDYLFTRAFGILSLLNDHRVLRSLLSVSRVMAVGELEQIHRAGRKISTRKYFEIINKKTAALFEACCETGALVGKANAAQTAVLKNFGRNFGLGFQIVDDCLDAATEKEHLPATKKRAAEYMELGKIALDGVLPAGASGPFIELCDHVLARAPDA</sequence>
<name>A0A1F4Q333_UNCSA</name>
<evidence type="ECO:0000256" key="2">
    <source>
        <dbReference type="ARBA" id="ARBA00006706"/>
    </source>
</evidence>
<evidence type="ECO:0000313" key="7">
    <source>
        <dbReference type="EMBL" id="OGB90433.1"/>
    </source>
</evidence>
<dbReference type="EMBL" id="METM01000008">
    <property type="protein sequence ID" value="OGB90433.1"/>
    <property type="molecule type" value="Genomic_DNA"/>
</dbReference>
<dbReference type="GO" id="GO:0008299">
    <property type="term" value="P:isoprenoid biosynthetic process"/>
    <property type="evidence" value="ECO:0007669"/>
    <property type="project" value="InterPro"/>
</dbReference>
<evidence type="ECO:0008006" key="9">
    <source>
        <dbReference type="Google" id="ProtNLM"/>
    </source>
</evidence>
<keyword evidence="4" id="KW-0479">Metal-binding</keyword>
<dbReference type="CDD" id="cd00685">
    <property type="entry name" value="Trans_IPPS_HT"/>
    <property type="match status" value="1"/>
</dbReference>
<comment type="similarity">
    <text evidence="2 6">Belongs to the FPP/GGPP synthase family.</text>
</comment>
<dbReference type="PANTHER" id="PTHR12001">
    <property type="entry name" value="GERANYLGERANYL PYROPHOSPHATE SYNTHASE"/>
    <property type="match status" value="1"/>
</dbReference>
<evidence type="ECO:0000256" key="5">
    <source>
        <dbReference type="ARBA" id="ARBA00022842"/>
    </source>
</evidence>
<evidence type="ECO:0000256" key="3">
    <source>
        <dbReference type="ARBA" id="ARBA00022679"/>
    </source>
</evidence>
<gene>
    <name evidence="7" type="ORF">A2625_00590</name>
</gene>
<dbReference type="PROSITE" id="PS00723">
    <property type="entry name" value="POLYPRENYL_SYNTHASE_1"/>
    <property type="match status" value="1"/>
</dbReference>
<dbReference type="GO" id="GO:0004659">
    <property type="term" value="F:prenyltransferase activity"/>
    <property type="evidence" value="ECO:0007669"/>
    <property type="project" value="InterPro"/>
</dbReference>
<evidence type="ECO:0000313" key="8">
    <source>
        <dbReference type="Proteomes" id="UP000178724"/>
    </source>
</evidence>